<dbReference type="GO" id="GO:0016787">
    <property type="term" value="F:hydrolase activity"/>
    <property type="evidence" value="ECO:0007669"/>
    <property type="project" value="UniProtKB-KW"/>
</dbReference>
<organism evidence="2 3">
    <name type="scientific">Hohaiivirga grylli</name>
    <dbReference type="NCBI Taxonomy" id="3133970"/>
    <lineage>
        <taxon>Bacteria</taxon>
        <taxon>Pseudomonadati</taxon>
        <taxon>Pseudomonadota</taxon>
        <taxon>Alphaproteobacteria</taxon>
        <taxon>Hyphomicrobiales</taxon>
        <taxon>Methylobacteriaceae</taxon>
        <taxon>Hohaiivirga</taxon>
    </lineage>
</organism>
<comment type="caution">
    <text evidence="2">The sequence shown here is derived from an EMBL/GenBank/DDBJ whole genome shotgun (WGS) entry which is preliminary data.</text>
</comment>
<sequence length="199" mass="21506">MRVSRLVLGCLTLTALLNSYAMAADMPEQMNTPAFTPKDQSAPNIISELRFGGAAHDPSSSEKGSVDINGEVLFAKAFHSDNPLIEFFIPRLHIGGSINTAGKTSYGYAGFTWTYDITKEIFVEASLGAAIHNGDTGDNVKKHHNALGCNTLFREALGLGYRIDEHWSVMATVDHMSNAGFCSQNRGLTNVGAKIGYTF</sequence>
<evidence type="ECO:0000313" key="3">
    <source>
        <dbReference type="Proteomes" id="UP001418637"/>
    </source>
</evidence>
<dbReference type="RefSeq" id="WP_346336196.1">
    <property type="nucleotide sequence ID" value="NZ_JBBYXI010000001.1"/>
</dbReference>
<dbReference type="Proteomes" id="UP001418637">
    <property type="component" value="Unassembled WGS sequence"/>
</dbReference>
<proteinExistence type="predicted"/>
<evidence type="ECO:0000313" key="2">
    <source>
        <dbReference type="EMBL" id="MEN3930234.1"/>
    </source>
</evidence>
<accession>A0ABV0BH01</accession>
<feature type="signal peptide" evidence="1">
    <location>
        <begin position="1"/>
        <end position="23"/>
    </location>
</feature>
<dbReference type="Pfam" id="PF09411">
    <property type="entry name" value="PagL"/>
    <property type="match status" value="1"/>
</dbReference>
<dbReference type="Gene3D" id="2.40.160.20">
    <property type="match status" value="1"/>
</dbReference>
<feature type="chain" id="PRO_5045531535" evidence="1">
    <location>
        <begin position="24"/>
        <end position="199"/>
    </location>
</feature>
<reference evidence="2 3" key="1">
    <citation type="submission" date="2024-04" db="EMBL/GenBank/DDBJ databases">
        <title>A novel species isolated from cricket.</title>
        <authorList>
            <person name="Wang H.-C."/>
        </authorList>
    </citation>
    <scope>NUCLEOTIDE SEQUENCE [LARGE SCALE GENOMIC DNA]</scope>
    <source>
        <strain evidence="2 3">WL0021</strain>
    </source>
</reference>
<gene>
    <name evidence="2" type="ORF">WJT86_04055</name>
</gene>
<keyword evidence="3" id="KW-1185">Reference proteome</keyword>
<dbReference type="EMBL" id="JBBYXI010000001">
    <property type="protein sequence ID" value="MEN3930234.1"/>
    <property type="molecule type" value="Genomic_DNA"/>
</dbReference>
<dbReference type="InterPro" id="IPR018550">
    <property type="entry name" value="Lipid-A_deacylase-rel"/>
</dbReference>
<keyword evidence="1" id="KW-0732">Signal</keyword>
<keyword evidence="2" id="KW-0378">Hydrolase</keyword>
<protein>
    <submittedName>
        <fullName evidence="2">Acyloxyacyl hydrolase</fullName>
    </submittedName>
</protein>
<name>A0ABV0BH01_9HYPH</name>
<evidence type="ECO:0000256" key="1">
    <source>
        <dbReference type="SAM" id="SignalP"/>
    </source>
</evidence>